<feature type="domain" description="O-GlcNAc transferase C-terminal" evidence="9">
    <location>
        <begin position="404"/>
        <end position="556"/>
    </location>
</feature>
<dbReference type="SUPFAM" id="SSF48452">
    <property type="entry name" value="TPR-like"/>
    <property type="match status" value="2"/>
</dbReference>
<feature type="repeat" description="TPR" evidence="8">
    <location>
        <begin position="192"/>
        <end position="225"/>
    </location>
</feature>
<protein>
    <recommendedName>
        <fullName evidence="3">protein O-GlcNAc transferase</fullName>
        <ecNumber evidence="3">2.4.1.255</ecNumber>
    </recommendedName>
</protein>
<dbReference type="Pfam" id="PF14559">
    <property type="entry name" value="TPR_19"/>
    <property type="match status" value="2"/>
</dbReference>
<comment type="caution">
    <text evidence="10">The sequence shown here is derived from an EMBL/GenBank/DDBJ whole genome shotgun (WGS) entry which is preliminary data.</text>
</comment>
<evidence type="ECO:0000313" key="11">
    <source>
        <dbReference type="Proteomes" id="UP000078428"/>
    </source>
</evidence>
<keyword evidence="6" id="KW-0677">Repeat</keyword>
<dbReference type="Pfam" id="PF13432">
    <property type="entry name" value="TPR_16"/>
    <property type="match status" value="2"/>
</dbReference>
<evidence type="ECO:0000256" key="5">
    <source>
        <dbReference type="ARBA" id="ARBA00022679"/>
    </source>
</evidence>
<reference evidence="10 11" key="1">
    <citation type="submission" date="2016-04" db="EMBL/GenBank/DDBJ databases">
        <title>Draft genome sequence of freshwater magnetotactic bacteria Magnetospirillum marisnigri SP-1 and Magnetospirillum moscoviense BB-1.</title>
        <authorList>
            <person name="Koziaeva V."/>
            <person name="Dziuba M.V."/>
            <person name="Ivanov T.M."/>
            <person name="Kuznetsov B."/>
            <person name="Grouzdev D.S."/>
        </authorList>
    </citation>
    <scope>NUCLEOTIDE SEQUENCE [LARGE SCALE GENOMIC DNA]</scope>
    <source>
        <strain evidence="10 11">SP-1</strain>
    </source>
</reference>
<dbReference type="GO" id="GO:0097363">
    <property type="term" value="F:protein O-acetylglucosaminyltransferase activity"/>
    <property type="evidence" value="ECO:0007669"/>
    <property type="project" value="UniProtKB-EC"/>
</dbReference>
<dbReference type="InterPro" id="IPR019734">
    <property type="entry name" value="TPR_rpt"/>
</dbReference>
<dbReference type="Gene3D" id="3.40.50.11380">
    <property type="match status" value="1"/>
</dbReference>
<evidence type="ECO:0000256" key="4">
    <source>
        <dbReference type="ARBA" id="ARBA00022676"/>
    </source>
</evidence>
<dbReference type="Pfam" id="PF13844">
    <property type="entry name" value="Glyco_transf_41"/>
    <property type="match status" value="2"/>
</dbReference>
<feature type="repeat" description="TPR" evidence="8">
    <location>
        <begin position="294"/>
        <end position="327"/>
    </location>
</feature>
<evidence type="ECO:0000256" key="6">
    <source>
        <dbReference type="ARBA" id="ARBA00022737"/>
    </source>
</evidence>
<dbReference type="PANTHER" id="PTHR44835:SF1">
    <property type="entry name" value="PROTEIN O-GLCNAC TRANSFERASE"/>
    <property type="match status" value="1"/>
</dbReference>
<dbReference type="Proteomes" id="UP000078428">
    <property type="component" value="Unassembled WGS sequence"/>
</dbReference>
<evidence type="ECO:0000256" key="3">
    <source>
        <dbReference type="ARBA" id="ARBA00011970"/>
    </source>
</evidence>
<keyword evidence="7 8" id="KW-0802">TPR repeat</keyword>
<dbReference type="SMART" id="SM00028">
    <property type="entry name" value="TPR"/>
    <property type="match status" value="9"/>
</dbReference>
<dbReference type="PANTHER" id="PTHR44835">
    <property type="entry name" value="UDP-N-ACETYLGLUCOSAMINE--PEPTIDE N-ACETYLGLUCOSAMINYLTRANSFERASE SPINDLY-RELATED"/>
    <property type="match status" value="1"/>
</dbReference>
<keyword evidence="5" id="KW-0808">Transferase</keyword>
<name>A0A178MNW3_9PROT</name>
<evidence type="ECO:0000256" key="1">
    <source>
        <dbReference type="ARBA" id="ARBA00004922"/>
    </source>
</evidence>
<dbReference type="InterPro" id="IPR011990">
    <property type="entry name" value="TPR-like_helical_dom_sf"/>
</dbReference>
<dbReference type="InterPro" id="IPR051939">
    <property type="entry name" value="Glycosyltr_41/O-GlcNAc_trsf"/>
</dbReference>
<comment type="pathway">
    <text evidence="1">Protein modification; protein glycosylation.</text>
</comment>
<evidence type="ECO:0000256" key="8">
    <source>
        <dbReference type="PROSITE-ProRule" id="PRU00339"/>
    </source>
</evidence>
<evidence type="ECO:0000259" key="9">
    <source>
        <dbReference type="Pfam" id="PF13844"/>
    </source>
</evidence>
<dbReference type="PROSITE" id="PS50005">
    <property type="entry name" value="TPR"/>
    <property type="match status" value="5"/>
</dbReference>
<dbReference type="EMBL" id="LWQT01000055">
    <property type="protein sequence ID" value="OAN50319.1"/>
    <property type="molecule type" value="Genomic_DNA"/>
</dbReference>
<dbReference type="RefSeq" id="WP_068492770.1">
    <property type="nucleotide sequence ID" value="NZ_LWQT01000055.1"/>
</dbReference>
<gene>
    <name evidence="10" type="ORF">A6A04_02675</name>
</gene>
<dbReference type="EC" id="2.4.1.255" evidence="3"/>
<evidence type="ECO:0000313" key="10">
    <source>
        <dbReference type="EMBL" id="OAN50319.1"/>
    </source>
</evidence>
<organism evidence="10 11">
    <name type="scientific">Paramagnetospirillum marisnigri</name>
    <dbReference type="NCBI Taxonomy" id="1285242"/>
    <lineage>
        <taxon>Bacteria</taxon>
        <taxon>Pseudomonadati</taxon>
        <taxon>Pseudomonadota</taxon>
        <taxon>Alphaproteobacteria</taxon>
        <taxon>Rhodospirillales</taxon>
        <taxon>Magnetospirillaceae</taxon>
        <taxon>Paramagnetospirillum</taxon>
    </lineage>
</organism>
<accession>A0A178MNW3</accession>
<keyword evidence="11" id="KW-1185">Reference proteome</keyword>
<dbReference type="Gene3D" id="1.25.40.10">
    <property type="entry name" value="Tetratricopeptide repeat domain"/>
    <property type="match status" value="4"/>
</dbReference>
<sequence>MAGSTTLRDIIAEGVAHHRAGRLAEADRIYRAALDLDPNHPEANHNLGMVVLQVGRPDLALPRLRAALQAKPSDGRFWLSLAEALVLAGQPAEAVALIDQGRRNGLAGVAVDQMAARADTALAADQLFTQALDHHTGGRAAEAEADYRRALAAYPDHAASLANLGALLKDLGRAREAEAPCRRAVALRPGLAEGHNNLGAVLLDLGRPDEAEACFRQALALNPDYPRAQRNLGNALKRQGRRDEAADAYRRLVELTPGQSEPLVLLGMALREAGHLTEAAASLGRAEALRPDQPGLAAELGMILIAAGRLDEAEAALSRALALAPDQADISCALAGVLLPLGRFNEAVALLEDVVTRHPRHVRAHKNLLLALAYGDQPDPEAAFAAPRRFGTIFAAATAPHTNSRDPERRLRIGYLSSDFRAHSVARNLVPQFLAHDHDRFAIHGYADVERPDEATASFRALCDGWRSITGLDDDEAAWLIRDDGIDILVSLAGRFDKNRPAICAQRPAPLQISFHDIATSGLEAMDYLLADRVLAPPNSPERFTERILRLPHFYMAEAPQYPPAIHPPSGPVVFGCFNNPAKLTPAVLGLWAELLSRCPESRLFLKYFNWFESGALRARVVDALATRGVAAERLMIHTQVGDTGHHLDLYNAVDIALDPFPFAGSTTSFEALVMGVPVVTLRGATMAGRWGASMLTSLGLPELIAESPAHYVEIALALAADGNRNPARRHGLRHKLLHSPLCDGVGRTRQIERLYRAVWRRWCKDRPSNA</sequence>
<dbReference type="OrthoDB" id="146908at2"/>
<proteinExistence type="inferred from homology"/>
<dbReference type="Gene3D" id="3.40.50.2000">
    <property type="entry name" value="Glycogen Phosphorylase B"/>
    <property type="match status" value="1"/>
</dbReference>
<evidence type="ECO:0000256" key="7">
    <source>
        <dbReference type="ARBA" id="ARBA00022803"/>
    </source>
</evidence>
<feature type="repeat" description="TPR" evidence="8">
    <location>
        <begin position="226"/>
        <end position="259"/>
    </location>
</feature>
<feature type="repeat" description="TPR" evidence="8">
    <location>
        <begin position="7"/>
        <end position="40"/>
    </location>
</feature>
<dbReference type="PROSITE" id="PS50293">
    <property type="entry name" value="TPR_REGION"/>
    <property type="match status" value="1"/>
</dbReference>
<comment type="similarity">
    <text evidence="2">Belongs to the glycosyltransferase 41 family. O-GlcNAc transferase subfamily.</text>
</comment>
<dbReference type="InterPro" id="IPR029489">
    <property type="entry name" value="OGT/SEC/SPY_C"/>
</dbReference>
<dbReference type="Pfam" id="PF13181">
    <property type="entry name" value="TPR_8"/>
    <property type="match status" value="1"/>
</dbReference>
<dbReference type="STRING" id="1285242.A6A04_02675"/>
<feature type="repeat" description="TPR" evidence="8">
    <location>
        <begin position="41"/>
        <end position="74"/>
    </location>
</feature>
<evidence type="ECO:0000256" key="2">
    <source>
        <dbReference type="ARBA" id="ARBA00005386"/>
    </source>
</evidence>
<feature type="domain" description="O-GlcNAc transferase C-terminal" evidence="9">
    <location>
        <begin position="569"/>
        <end position="743"/>
    </location>
</feature>
<dbReference type="AlphaFoldDB" id="A0A178MNW3"/>
<dbReference type="SUPFAM" id="SSF53756">
    <property type="entry name" value="UDP-Glycosyltransferase/glycogen phosphorylase"/>
    <property type="match status" value="1"/>
</dbReference>
<keyword evidence="4" id="KW-0328">Glycosyltransferase</keyword>